<organism evidence="3 4">
    <name type="scientific">Paenibacillus ginsengarvi</name>
    <dbReference type="NCBI Taxonomy" id="400777"/>
    <lineage>
        <taxon>Bacteria</taxon>
        <taxon>Bacillati</taxon>
        <taxon>Bacillota</taxon>
        <taxon>Bacilli</taxon>
        <taxon>Bacillales</taxon>
        <taxon>Paenibacillaceae</taxon>
        <taxon>Paenibacillus</taxon>
    </lineage>
</organism>
<dbReference type="EMBL" id="RBAH01000006">
    <property type="protein sequence ID" value="RKN85037.1"/>
    <property type="molecule type" value="Genomic_DNA"/>
</dbReference>
<dbReference type="GO" id="GO:0016209">
    <property type="term" value="F:antioxidant activity"/>
    <property type="evidence" value="ECO:0007669"/>
    <property type="project" value="InterPro"/>
</dbReference>
<accession>A0A3B0CL13</accession>
<dbReference type="PROSITE" id="PS51352">
    <property type="entry name" value="THIOREDOXIN_2"/>
    <property type="match status" value="1"/>
</dbReference>
<dbReference type="SUPFAM" id="SSF52833">
    <property type="entry name" value="Thioredoxin-like"/>
    <property type="match status" value="1"/>
</dbReference>
<dbReference type="RefSeq" id="WP_120747242.1">
    <property type="nucleotide sequence ID" value="NZ_RBAH01000006.1"/>
</dbReference>
<evidence type="ECO:0000313" key="4">
    <source>
        <dbReference type="Proteomes" id="UP000282311"/>
    </source>
</evidence>
<dbReference type="InterPro" id="IPR000866">
    <property type="entry name" value="AhpC/TSA"/>
</dbReference>
<dbReference type="GO" id="GO:0016491">
    <property type="term" value="F:oxidoreductase activity"/>
    <property type="evidence" value="ECO:0007669"/>
    <property type="project" value="InterPro"/>
</dbReference>
<keyword evidence="4" id="KW-1185">Reference proteome</keyword>
<protein>
    <submittedName>
        <fullName evidence="3">TlpA family protein disulfide reductase</fullName>
    </submittedName>
</protein>
<dbReference type="InterPro" id="IPR036249">
    <property type="entry name" value="Thioredoxin-like_sf"/>
</dbReference>
<dbReference type="Pfam" id="PF00578">
    <property type="entry name" value="AhpC-TSA"/>
    <property type="match status" value="1"/>
</dbReference>
<sequence>MKRNVLILVAVVLLAGFAIYQNIASKDRQASAKEAAPKPNYLAPGFKLSSLDGNVYEVGGTREKPLLVNFWASWCGPCELEAPDLKQLYDKYKDQIDFYAVNMTASDRMDNIKSFVKHFEFKFPVLLDSDGKVGELYRVNGIPMTFLVDKNGIIKEGFGVLHPDELEKRIKRLIES</sequence>
<gene>
    <name evidence="3" type="ORF">D7M11_10995</name>
</gene>
<feature type="domain" description="Thioredoxin" evidence="2">
    <location>
        <begin position="37"/>
        <end position="175"/>
    </location>
</feature>
<dbReference type="PANTHER" id="PTHR42852">
    <property type="entry name" value="THIOL:DISULFIDE INTERCHANGE PROTEIN DSBE"/>
    <property type="match status" value="1"/>
</dbReference>
<evidence type="ECO:0000256" key="1">
    <source>
        <dbReference type="ARBA" id="ARBA00023157"/>
    </source>
</evidence>
<dbReference type="AlphaFoldDB" id="A0A3B0CL13"/>
<dbReference type="InterPro" id="IPR050553">
    <property type="entry name" value="Thioredoxin_ResA/DsbE_sf"/>
</dbReference>
<dbReference type="OrthoDB" id="25753at2"/>
<dbReference type="Gene3D" id="3.40.30.10">
    <property type="entry name" value="Glutaredoxin"/>
    <property type="match status" value="1"/>
</dbReference>
<name>A0A3B0CL13_9BACL</name>
<evidence type="ECO:0000259" key="2">
    <source>
        <dbReference type="PROSITE" id="PS51352"/>
    </source>
</evidence>
<reference evidence="3 4" key="1">
    <citation type="journal article" date="2007" name="Int. J. Syst. Evol. Microbiol.">
        <title>Paenibacillus ginsengarvi sp. nov., isolated from soil from ginseng cultivation.</title>
        <authorList>
            <person name="Yoon M.H."/>
            <person name="Ten L.N."/>
            <person name="Im W.T."/>
        </authorList>
    </citation>
    <scope>NUCLEOTIDE SEQUENCE [LARGE SCALE GENOMIC DNA]</scope>
    <source>
        <strain evidence="3 4">KCTC 13059</strain>
    </source>
</reference>
<proteinExistence type="predicted"/>
<keyword evidence="1" id="KW-1015">Disulfide bond</keyword>
<dbReference type="PANTHER" id="PTHR42852:SF1">
    <property type="entry name" value="THIOREDOXIN-LIKE PROTEIN YNEN"/>
    <property type="match status" value="1"/>
</dbReference>
<comment type="caution">
    <text evidence="3">The sequence shown here is derived from an EMBL/GenBank/DDBJ whole genome shotgun (WGS) entry which is preliminary data.</text>
</comment>
<dbReference type="CDD" id="cd02966">
    <property type="entry name" value="TlpA_like_family"/>
    <property type="match status" value="1"/>
</dbReference>
<dbReference type="InterPro" id="IPR017937">
    <property type="entry name" value="Thioredoxin_CS"/>
</dbReference>
<dbReference type="PROSITE" id="PS00194">
    <property type="entry name" value="THIOREDOXIN_1"/>
    <property type="match status" value="1"/>
</dbReference>
<dbReference type="InterPro" id="IPR013766">
    <property type="entry name" value="Thioredoxin_domain"/>
</dbReference>
<dbReference type="Proteomes" id="UP000282311">
    <property type="component" value="Unassembled WGS sequence"/>
</dbReference>
<evidence type="ECO:0000313" key="3">
    <source>
        <dbReference type="EMBL" id="RKN85037.1"/>
    </source>
</evidence>